<dbReference type="PANTHER" id="PTHR22702:SF1">
    <property type="entry name" value="PROTEASE-ASSOCIATED DOMAIN-CONTAINING PROTEIN 1"/>
    <property type="match status" value="1"/>
</dbReference>
<dbReference type="Proteomes" id="UP001285263">
    <property type="component" value="Unassembled WGS sequence"/>
</dbReference>
<keyword evidence="1 3" id="KW-0732">Signal</keyword>
<dbReference type="SUPFAM" id="SSF52025">
    <property type="entry name" value="PA domain"/>
    <property type="match status" value="1"/>
</dbReference>
<dbReference type="PANTHER" id="PTHR22702">
    <property type="entry name" value="PROTEASE-ASSOCIATED DOMAIN-CONTAINING PROTEIN"/>
    <property type="match status" value="1"/>
</dbReference>
<dbReference type="EMBL" id="JAXCLA010000001">
    <property type="protein sequence ID" value="MDY0743490.1"/>
    <property type="molecule type" value="Genomic_DNA"/>
</dbReference>
<evidence type="ECO:0000259" key="4">
    <source>
        <dbReference type="Pfam" id="PF02225"/>
    </source>
</evidence>
<reference evidence="5 6" key="1">
    <citation type="submission" date="2023-11" db="EMBL/GenBank/DDBJ databases">
        <title>Paucibacter sp. nov., isolated from fresh soil in Korea.</title>
        <authorList>
            <person name="Le N.T.T."/>
        </authorList>
    </citation>
    <scope>NUCLEOTIDE SEQUENCE [LARGE SCALE GENOMIC DNA]</scope>
    <source>
        <strain evidence="5 6">R3-3</strain>
    </source>
</reference>
<evidence type="ECO:0000256" key="1">
    <source>
        <dbReference type="ARBA" id="ARBA00022729"/>
    </source>
</evidence>
<dbReference type="InterPro" id="IPR003137">
    <property type="entry name" value="PA_domain"/>
</dbReference>
<name>A0ABU5DCL8_9BURK</name>
<comment type="caution">
    <text evidence="5">The sequence shown here is derived from an EMBL/GenBank/DDBJ whole genome shotgun (WGS) entry which is preliminary data.</text>
</comment>
<proteinExistence type="predicted"/>
<feature type="domain" description="PA" evidence="4">
    <location>
        <begin position="306"/>
        <end position="393"/>
    </location>
</feature>
<gene>
    <name evidence="5" type="ORF">SNE35_03195</name>
</gene>
<organism evidence="5 6">
    <name type="scientific">Roseateles agri</name>
    <dbReference type="NCBI Taxonomy" id="3098619"/>
    <lineage>
        <taxon>Bacteria</taxon>
        <taxon>Pseudomonadati</taxon>
        <taxon>Pseudomonadota</taxon>
        <taxon>Betaproteobacteria</taxon>
        <taxon>Burkholderiales</taxon>
        <taxon>Sphaerotilaceae</taxon>
        <taxon>Roseateles</taxon>
    </lineage>
</organism>
<accession>A0ABU5DCL8</accession>
<evidence type="ECO:0000313" key="6">
    <source>
        <dbReference type="Proteomes" id="UP001285263"/>
    </source>
</evidence>
<dbReference type="InterPro" id="IPR046450">
    <property type="entry name" value="PA_dom_sf"/>
</dbReference>
<dbReference type="Pfam" id="PF02225">
    <property type="entry name" value="PA"/>
    <property type="match status" value="1"/>
</dbReference>
<keyword evidence="6" id="KW-1185">Reference proteome</keyword>
<evidence type="ECO:0000256" key="3">
    <source>
        <dbReference type="SAM" id="SignalP"/>
    </source>
</evidence>
<sequence length="482" mass="48944">MKSSEKNSMIKTAFGTVAFAGALLALAGQAQAAATIVINNVNAAGIGFNDSTPATPVGGNNGTTIGQQRLIAFTHAANIWGATLTSTQPIVINAQFSALTCDSASATLGSAGATSTFRNFANAPRTNTWYSYALANKLAGAYLGTANAAQINANFNVNLGNTGCLDGTHWYLGLDAAHGNDIDFVATLLHEMAHGLGFQTFTNGSTGAFSSGYPSAWDYYLTGSATGLTWANMTAAQRKASALSVDKLYWAGPLVTAAVPSVLRQGQPGLTISGTNAGTAAGVYAVGEASFGNPVTKTGLSGQVMPVVNADGSLSLACDPISGSAALAVKGNIALVSRGTCAFTVKVKNMQDAGAAAVLIADNAAGAPAGLGGSDSTVLIPSVRIEQAAGAALLAQLGKRTRTASGVVALLNISGTQYSGADAQGHILMYAPSVYASGSSVSHYDTTPFPNQLMEYAISGDLTHSVIPPEDLTFRLLQDIGW</sequence>
<feature type="signal peptide" evidence="3">
    <location>
        <begin position="1"/>
        <end position="32"/>
    </location>
</feature>
<keyword evidence="2" id="KW-0325">Glycoprotein</keyword>
<evidence type="ECO:0000313" key="5">
    <source>
        <dbReference type="EMBL" id="MDY0743490.1"/>
    </source>
</evidence>
<evidence type="ECO:0000256" key="2">
    <source>
        <dbReference type="ARBA" id="ARBA00023180"/>
    </source>
</evidence>
<protein>
    <submittedName>
        <fullName evidence="5">PA domain-containing protein</fullName>
    </submittedName>
</protein>
<dbReference type="Gene3D" id="3.50.30.30">
    <property type="match status" value="1"/>
</dbReference>
<feature type="chain" id="PRO_5046944648" evidence="3">
    <location>
        <begin position="33"/>
        <end position="482"/>
    </location>
</feature>